<dbReference type="PRINTS" id="PR00069">
    <property type="entry name" value="ALDKETRDTASE"/>
</dbReference>
<dbReference type="PANTHER" id="PTHR11732">
    <property type="entry name" value="ALDO/KETO REDUCTASE"/>
    <property type="match status" value="1"/>
</dbReference>
<feature type="transmembrane region" description="Helical" evidence="2">
    <location>
        <begin position="20"/>
        <end position="41"/>
    </location>
</feature>
<name>A0A7S2UAE7_9STRA</name>
<feature type="compositionally biased region" description="Acidic residues" evidence="1">
    <location>
        <begin position="100"/>
        <end position="110"/>
    </location>
</feature>
<dbReference type="Pfam" id="PF00248">
    <property type="entry name" value="Aldo_ket_red"/>
    <property type="match status" value="1"/>
</dbReference>
<dbReference type="InterPro" id="IPR020471">
    <property type="entry name" value="AKR"/>
</dbReference>
<dbReference type="CDD" id="cd19071">
    <property type="entry name" value="AKR_AKR1-5-like"/>
    <property type="match status" value="1"/>
</dbReference>
<dbReference type="AlphaFoldDB" id="A0A7S2UAE7"/>
<accession>A0A7S2UAE7</accession>
<dbReference type="GO" id="GO:0016491">
    <property type="term" value="F:oxidoreductase activity"/>
    <property type="evidence" value="ECO:0007669"/>
    <property type="project" value="InterPro"/>
</dbReference>
<reference evidence="4" key="1">
    <citation type="submission" date="2021-01" db="EMBL/GenBank/DDBJ databases">
        <authorList>
            <person name="Corre E."/>
            <person name="Pelletier E."/>
            <person name="Niang G."/>
            <person name="Scheremetjew M."/>
            <person name="Finn R."/>
            <person name="Kale V."/>
            <person name="Holt S."/>
            <person name="Cochrane G."/>
            <person name="Meng A."/>
            <person name="Brown T."/>
            <person name="Cohen L."/>
        </authorList>
    </citation>
    <scope>NUCLEOTIDE SEQUENCE</scope>
    <source>
        <strain evidence="4">CCMP2084</strain>
    </source>
</reference>
<evidence type="ECO:0000256" key="1">
    <source>
        <dbReference type="SAM" id="MobiDB-lite"/>
    </source>
</evidence>
<keyword evidence="2" id="KW-0472">Membrane</keyword>
<dbReference type="EMBL" id="HBHQ01008313">
    <property type="protein sequence ID" value="CAD9813722.1"/>
    <property type="molecule type" value="Transcribed_RNA"/>
</dbReference>
<feature type="domain" description="NADP-dependent oxidoreductase" evidence="3">
    <location>
        <begin position="127"/>
        <end position="372"/>
    </location>
</feature>
<protein>
    <recommendedName>
        <fullName evidence="3">NADP-dependent oxidoreductase domain-containing protein</fullName>
    </recommendedName>
</protein>
<dbReference type="InterPro" id="IPR036812">
    <property type="entry name" value="NAD(P)_OxRdtase_dom_sf"/>
</dbReference>
<sequence length="421" mass="48045">MKDNHKGRKQSYLSYRRFQLCLVVSMSGVFLGMCVLAVFGASSPGLALRAHAAEVDVSMDGSSRRTVVTRGTPPRKQQDDAAATTDTLGIEEKNHASNNMEEELPQEAEENPSFLTNRLPTFKYGTAWKKERTKGLVKQAVLEGFRHIDTACQPKHYNEKGVGEGWTEAAAELGLSRDQIWLQTKFTSVSGQDRSQPLPYDANAPLEEQVQQSLERSLENLQTDYLDSWIMHGPEDNWDDTLRVWRVMESYVDQGVVKQIGISNLYAPDALEYLYQEARIPPAVVQNRFYPDTGHDVDIRAFCLDHNIEYQSFWTLGANRHVWQDSQDFRTMAKEKNLTPETLFYAVCFQMGITVLDGTTNTEHMRQDIALLNRFRNSILSDEPILTDEEMHFVVTDLLALSEPEVEEDSEDSQDWQNQEY</sequence>
<feature type="region of interest" description="Disordered" evidence="1">
    <location>
        <begin position="62"/>
        <end position="115"/>
    </location>
</feature>
<feature type="compositionally biased region" description="Low complexity" evidence="1">
    <location>
        <begin position="64"/>
        <end position="75"/>
    </location>
</feature>
<dbReference type="InterPro" id="IPR023210">
    <property type="entry name" value="NADP_OxRdtase_dom"/>
</dbReference>
<keyword evidence="2" id="KW-1133">Transmembrane helix</keyword>
<dbReference type="SUPFAM" id="SSF51430">
    <property type="entry name" value="NAD(P)-linked oxidoreductase"/>
    <property type="match status" value="1"/>
</dbReference>
<evidence type="ECO:0000259" key="3">
    <source>
        <dbReference type="Pfam" id="PF00248"/>
    </source>
</evidence>
<dbReference type="Gene3D" id="3.20.20.100">
    <property type="entry name" value="NADP-dependent oxidoreductase domain"/>
    <property type="match status" value="1"/>
</dbReference>
<gene>
    <name evidence="4" type="ORF">ASEP1449_LOCUS5547</name>
</gene>
<keyword evidence="2" id="KW-0812">Transmembrane</keyword>
<proteinExistence type="predicted"/>
<evidence type="ECO:0000313" key="4">
    <source>
        <dbReference type="EMBL" id="CAD9813722.1"/>
    </source>
</evidence>
<evidence type="ECO:0000256" key="2">
    <source>
        <dbReference type="SAM" id="Phobius"/>
    </source>
</evidence>
<organism evidence="4">
    <name type="scientific">Attheya septentrionalis</name>
    <dbReference type="NCBI Taxonomy" id="420275"/>
    <lineage>
        <taxon>Eukaryota</taxon>
        <taxon>Sar</taxon>
        <taxon>Stramenopiles</taxon>
        <taxon>Ochrophyta</taxon>
        <taxon>Bacillariophyta</taxon>
        <taxon>Coscinodiscophyceae</taxon>
        <taxon>Chaetocerotophycidae</taxon>
        <taxon>Chaetocerotales</taxon>
        <taxon>Attheyaceae</taxon>
        <taxon>Attheya</taxon>
    </lineage>
</organism>